<gene>
    <name evidence="1" type="ORF">BDM02DRAFT_234460</name>
</gene>
<comment type="caution">
    <text evidence="1">The sequence shown here is derived from an EMBL/GenBank/DDBJ whole genome shotgun (WGS) entry which is preliminary data.</text>
</comment>
<evidence type="ECO:0000313" key="2">
    <source>
        <dbReference type="Proteomes" id="UP000886501"/>
    </source>
</evidence>
<keyword evidence="2" id="KW-1185">Reference proteome</keyword>
<evidence type="ECO:0000313" key="1">
    <source>
        <dbReference type="EMBL" id="KAF9652238.1"/>
    </source>
</evidence>
<accession>A0ACB6ZSE8</accession>
<reference evidence="1" key="2">
    <citation type="journal article" date="2020" name="Nat. Commun.">
        <title>Large-scale genome sequencing of mycorrhizal fungi provides insights into the early evolution of symbiotic traits.</title>
        <authorList>
            <person name="Miyauchi S."/>
            <person name="Kiss E."/>
            <person name="Kuo A."/>
            <person name="Drula E."/>
            <person name="Kohler A."/>
            <person name="Sanchez-Garcia M."/>
            <person name="Morin E."/>
            <person name="Andreopoulos B."/>
            <person name="Barry K.W."/>
            <person name="Bonito G."/>
            <person name="Buee M."/>
            <person name="Carver A."/>
            <person name="Chen C."/>
            <person name="Cichocki N."/>
            <person name="Clum A."/>
            <person name="Culley D."/>
            <person name="Crous P.W."/>
            <person name="Fauchery L."/>
            <person name="Girlanda M."/>
            <person name="Hayes R.D."/>
            <person name="Keri Z."/>
            <person name="LaButti K."/>
            <person name="Lipzen A."/>
            <person name="Lombard V."/>
            <person name="Magnuson J."/>
            <person name="Maillard F."/>
            <person name="Murat C."/>
            <person name="Nolan M."/>
            <person name="Ohm R.A."/>
            <person name="Pangilinan J."/>
            <person name="Pereira M.F."/>
            <person name="Perotto S."/>
            <person name="Peter M."/>
            <person name="Pfister S."/>
            <person name="Riley R."/>
            <person name="Sitrit Y."/>
            <person name="Stielow J.B."/>
            <person name="Szollosi G."/>
            <person name="Zifcakova L."/>
            <person name="Stursova M."/>
            <person name="Spatafora J.W."/>
            <person name="Tedersoo L."/>
            <person name="Vaario L.M."/>
            <person name="Yamada A."/>
            <person name="Yan M."/>
            <person name="Wang P."/>
            <person name="Xu J."/>
            <person name="Bruns T."/>
            <person name="Baldrian P."/>
            <person name="Vilgalys R."/>
            <person name="Dunand C."/>
            <person name="Henrissat B."/>
            <person name="Grigoriev I.V."/>
            <person name="Hibbett D."/>
            <person name="Nagy L.G."/>
            <person name="Martin F.M."/>
        </authorList>
    </citation>
    <scope>NUCLEOTIDE SEQUENCE</scope>
    <source>
        <strain evidence="1">P2</strain>
    </source>
</reference>
<keyword evidence="1" id="KW-0413">Isomerase</keyword>
<protein>
    <submittedName>
        <fullName evidence="1">Protein disulfide isomerase</fullName>
    </submittedName>
</protein>
<name>A0ACB6ZSE8_THEGA</name>
<reference evidence="1" key="1">
    <citation type="submission" date="2019-10" db="EMBL/GenBank/DDBJ databases">
        <authorList>
            <consortium name="DOE Joint Genome Institute"/>
            <person name="Kuo A."/>
            <person name="Miyauchi S."/>
            <person name="Kiss E."/>
            <person name="Drula E."/>
            <person name="Kohler A."/>
            <person name="Sanchez-Garcia M."/>
            <person name="Andreopoulos B."/>
            <person name="Barry K.W."/>
            <person name="Bonito G."/>
            <person name="Buee M."/>
            <person name="Carver A."/>
            <person name="Chen C."/>
            <person name="Cichocki N."/>
            <person name="Clum A."/>
            <person name="Culley D."/>
            <person name="Crous P.W."/>
            <person name="Fauchery L."/>
            <person name="Girlanda M."/>
            <person name="Hayes R."/>
            <person name="Keri Z."/>
            <person name="Labutti K."/>
            <person name="Lipzen A."/>
            <person name="Lombard V."/>
            <person name="Magnuson J."/>
            <person name="Maillard F."/>
            <person name="Morin E."/>
            <person name="Murat C."/>
            <person name="Nolan M."/>
            <person name="Ohm R."/>
            <person name="Pangilinan J."/>
            <person name="Pereira M."/>
            <person name="Perotto S."/>
            <person name="Peter M."/>
            <person name="Riley R."/>
            <person name="Sitrit Y."/>
            <person name="Stielow B."/>
            <person name="Szollosi G."/>
            <person name="Zifcakova L."/>
            <person name="Stursova M."/>
            <person name="Spatafora J.W."/>
            <person name="Tedersoo L."/>
            <person name="Vaario L.-M."/>
            <person name="Yamada A."/>
            <person name="Yan M."/>
            <person name="Wang P."/>
            <person name="Xu J."/>
            <person name="Bruns T."/>
            <person name="Baldrian P."/>
            <person name="Vilgalys R."/>
            <person name="Henrissat B."/>
            <person name="Grigoriev I.V."/>
            <person name="Hibbett D."/>
            <person name="Nagy L.G."/>
            <person name="Martin F.M."/>
        </authorList>
    </citation>
    <scope>NUCLEOTIDE SEQUENCE</scope>
    <source>
        <strain evidence="1">P2</strain>
    </source>
</reference>
<proteinExistence type="predicted"/>
<sequence>MKFSSLLRSLTALALVTVAVAEDASDVIDVTPSNFDAITNEPIVLVEFFAPWCGHCKALAPHYEEAATKLKDKGIKLAKVNCVDEADLCQEKGIQGYPTLRVFRNGVYTEYSGPRQAEGIVSYMIKQSLPAVTELTGDKHYEFTHADRIVAVLYTGSKTELPAPEFSATAEKHRDDWLFGHASDENSANIAGVTPPSLVLYRNFDEPRLVYPYPIASAKVVDIEQWISDLSIPYLDQVGPDNYVLYAESGKPLAYLFLDPSKEKKEEHISLLKPIAKKFHNKINFVWIDAIQFGDHAKALNLQEPKWPAFVIQDLASQLKYSYSQEQSLDAEKIEEMVESYVAGTLKPELKSKPIPETQDGPVFELVSKQFDEIVFDDSRDVFVEFYASWCGHCKRLKPTWDSLGQHFTGFKDRLTIAKMEAADNDIPPSAPFRVTGFPTIKFKKAGTREFIDYNGDRSLENLIAFVHENAKNSLETPTDNDSTSAQEPLTEGERPHDEL</sequence>
<dbReference type="Proteomes" id="UP000886501">
    <property type="component" value="Unassembled WGS sequence"/>
</dbReference>
<organism evidence="1 2">
    <name type="scientific">Thelephora ganbajun</name>
    <name type="common">Ganba fungus</name>
    <dbReference type="NCBI Taxonomy" id="370292"/>
    <lineage>
        <taxon>Eukaryota</taxon>
        <taxon>Fungi</taxon>
        <taxon>Dikarya</taxon>
        <taxon>Basidiomycota</taxon>
        <taxon>Agaricomycotina</taxon>
        <taxon>Agaricomycetes</taxon>
        <taxon>Thelephorales</taxon>
        <taxon>Thelephoraceae</taxon>
        <taxon>Thelephora</taxon>
    </lineage>
</organism>
<dbReference type="EMBL" id="MU117970">
    <property type="protein sequence ID" value="KAF9652238.1"/>
    <property type="molecule type" value="Genomic_DNA"/>
</dbReference>